<keyword evidence="3" id="KW-1003">Cell membrane</keyword>
<evidence type="ECO:0000256" key="3">
    <source>
        <dbReference type="ARBA" id="ARBA00022475"/>
    </source>
</evidence>
<name>A0A7W8QNG9_9ACTN</name>
<feature type="transmembrane region" description="Helical" evidence="7">
    <location>
        <begin position="7"/>
        <end position="28"/>
    </location>
</feature>
<proteinExistence type="inferred from homology"/>
<evidence type="ECO:0000256" key="7">
    <source>
        <dbReference type="SAM" id="Phobius"/>
    </source>
</evidence>
<comment type="similarity">
    <text evidence="2">Belongs to the UPF0719 family.</text>
</comment>
<dbReference type="PANTHER" id="PTHR40043:SF1">
    <property type="entry name" value="UPF0719 INNER MEMBRANE PROTEIN YJFL"/>
    <property type="match status" value="1"/>
</dbReference>
<dbReference type="EMBL" id="JACHDB010000001">
    <property type="protein sequence ID" value="MBB5433693.1"/>
    <property type="molecule type" value="Genomic_DNA"/>
</dbReference>
<dbReference type="PANTHER" id="PTHR40043">
    <property type="entry name" value="UPF0719 INNER MEMBRANE PROTEIN YJFL"/>
    <property type="match status" value="1"/>
</dbReference>
<keyword evidence="6 7" id="KW-0472">Membrane</keyword>
<feature type="transmembrane region" description="Helical" evidence="7">
    <location>
        <begin position="119"/>
        <end position="138"/>
    </location>
</feature>
<feature type="transmembrane region" description="Helical" evidence="7">
    <location>
        <begin position="80"/>
        <end position="99"/>
    </location>
</feature>
<gene>
    <name evidence="8" type="ORF">HDA36_003777</name>
</gene>
<dbReference type="InterPro" id="IPR007140">
    <property type="entry name" value="DUF350"/>
</dbReference>
<evidence type="ECO:0000256" key="6">
    <source>
        <dbReference type="ARBA" id="ARBA00023136"/>
    </source>
</evidence>
<comment type="subcellular location">
    <subcellularLocation>
        <location evidence="1">Cell membrane</location>
        <topology evidence="1">Multi-pass membrane protein</topology>
    </subcellularLocation>
</comment>
<organism evidence="8 9">
    <name type="scientific">Nocardiopsis composta</name>
    <dbReference type="NCBI Taxonomy" id="157465"/>
    <lineage>
        <taxon>Bacteria</taxon>
        <taxon>Bacillati</taxon>
        <taxon>Actinomycetota</taxon>
        <taxon>Actinomycetes</taxon>
        <taxon>Streptosporangiales</taxon>
        <taxon>Nocardiopsidaceae</taxon>
        <taxon>Nocardiopsis</taxon>
    </lineage>
</organism>
<accession>A0A7W8QNG9</accession>
<keyword evidence="9" id="KW-1185">Reference proteome</keyword>
<evidence type="ECO:0000256" key="4">
    <source>
        <dbReference type="ARBA" id="ARBA00022692"/>
    </source>
</evidence>
<evidence type="ECO:0000256" key="2">
    <source>
        <dbReference type="ARBA" id="ARBA00005779"/>
    </source>
</evidence>
<evidence type="ECO:0000313" key="8">
    <source>
        <dbReference type="EMBL" id="MBB5433693.1"/>
    </source>
</evidence>
<dbReference type="Pfam" id="PF03994">
    <property type="entry name" value="DUF350"/>
    <property type="match status" value="1"/>
</dbReference>
<evidence type="ECO:0000256" key="1">
    <source>
        <dbReference type="ARBA" id="ARBA00004651"/>
    </source>
</evidence>
<dbReference type="GO" id="GO:0005886">
    <property type="term" value="C:plasma membrane"/>
    <property type="evidence" value="ECO:0007669"/>
    <property type="project" value="UniProtKB-SubCell"/>
</dbReference>
<sequence length="139" mass="14172">MYILEEALACLAYGVLGMVLMALGYLLVDLLTPGKLHALIWTDKNPNATLVLAANTLGVALVVATAVYTSTGSLAEGLTLTCVYGVIGLLLMGLSFVAIDLLTPGKLGAVVTHADLQPAAWINASAHVAVALVVAAAIS</sequence>
<feature type="transmembrane region" description="Helical" evidence="7">
    <location>
        <begin position="48"/>
        <end position="68"/>
    </location>
</feature>
<dbReference type="Proteomes" id="UP000572635">
    <property type="component" value="Unassembled WGS sequence"/>
</dbReference>
<evidence type="ECO:0000313" key="9">
    <source>
        <dbReference type="Proteomes" id="UP000572635"/>
    </source>
</evidence>
<dbReference type="RefSeq" id="WP_184393660.1">
    <property type="nucleotide sequence ID" value="NZ_BAAAJD010000075.1"/>
</dbReference>
<reference evidence="8 9" key="1">
    <citation type="submission" date="2020-08" db="EMBL/GenBank/DDBJ databases">
        <title>Sequencing the genomes of 1000 actinobacteria strains.</title>
        <authorList>
            <person name="Klenk H.-P."/>
        </authorList>
    </citation>
    <scope>NUCLEOTIDE SEQUENCE [LARGE SCALE GENOMIC DNA]</scope>
    <source>
        <strain evidence="8 9">DSM 44551</strain>
    </source>
</reference>
<keyword evidence="4 7" id="KW-0812">Transmembrane</keyword>
<evidence type="ECO:0000256" key="5">
    <source>
        <dbReference type="ARBA" id="ARBA00022989"/>
    </source>
</evidence>
<dbReference type="AlphaFoldDB" id="A0A7W8QNG9"/>
<keyword evidence="5 7" id="KW-1133">Transmembrane helix</keyword>
<protein>
    <submittedName>
        <fullName evidence="8">Uncharacterized membrane protein YjfL (UPF0719 family)</fullName>
    </submittedName>
</protein>
<comment type="caution">
    <text evidence="8">The sequence shown here is derived from an EMBL/GenBank/DDBJ whole genome shotgun (WGS) entry which is preliminary data.</text>
</comment>